<evidence type="ECO:0000313" key="3">
    <source>
        <dbReference type="EMBL" id="MCT7399209.1"/>
    </source>
</evidence>
<name>A0ABT2M109_9FIRM</name>
<evidence type="ECO:0000256" key="1">
    <source>
        <dbReference type="SAM" id="SignalP"/>
    </source>
</evidence>
<comment type="caution">
    <text evidence="3">The sequence shown here is derived from an EMBL/GenBank/DDBJ whole genome shotgun (WGS) entry which is preliminary data.</text>
</comment>
<dbReference type="InterPro" id="IPR007280">
    <property type="entry name" value="Peptidase_C_arc/bac"/>
</dbReference>
<sequence>MRKLGKMITLLAATTIMAVGMITTAFAADAITPTEFYYGTEAMTAPQTFSYNNSNFINGKYYQGVVVPVNVTKAGSLKVVTTATSVVKDINIEVYSDAACTNRMEYLTDLKVGSTTVEDYVSFSNAGTYYIKFDSYCYNGEDVYTNTFTVQTGFYTLDAKVIKDGETITYYRNSGEDKYVFNYTATKTGKVTVTLPYSMGSYVTFVDSGKTVCEKKWVSDLTSDSQASFAVKKGKTYKFEVTSNGTSYGKEQSFSLKETAVKAKSRAKRAKAVNIKKGKTVKGIVTAGDKKANWYKFTVKKKKPVTITLDGNVENNLKFTIYNKKGKKIDSTSYYGYKRDLKLTYSTTYGKANAGTYYIKIEKANANSNGVYSIKWK</sequence>
<dbReference type="Proteomes" id="UP001431199">
    <property type="component" value="Unassembled WGS sequence"/>
</dbReference>
<evidence type="ECO:0000313" key="4">
    <source>
        <dbReference type="Proteomes" id="UP001431199"/>
    </source>
</evidence>
<dbReference type="SUPFAM" id="SSF89260">
    <property type="entry name" value="Collagen-binding domain"/>
    <property type="match status" value="1"/>
</dbReference>
<evidence type="ECO:0000259" key="2">
    <source>
        <dbReference type="Pfam" id="PF04151"/>
    </source>
</evidence>
<feature type="signal peptide" evidence="1">
    <location>
        <begin position="1"/>
        <end position="27"/>
    </location>
</feature>
<dbReference type="EMBL" id="JAODBU010000008">
    <property type="protein sequence ID" value="MCT7399209.1"/>
    <property type="molecule type" value="Genomic_DNA"/>
</dbReference>
<feature type="domain" description="Peptidase C-terminal archaeal/bacterial" evidence="2">
    <location>
        <begin position="293"/>
        <end position="362"/>
    </location>
</feature>
<dbReference type="Pfam" id="PF04151">
    <property type="entry name" value="PPC"/>
    <property type="match status" value="1"/>
</dbReference>
<gene>
    <name evidence="3" type="ORF">N5B56_08980</name>
</gene>
<keyword evidence="1" id="KW-0732">Signal</keyword>
<dbReference type="Gene3D" id="2.60.120.380">
    <property type="match status" value="1"/>
</dbReference>
<reference evidence="3" key="1">
    <citation type="submission" date="2022-09" db="EMBL/GenBank/DDBJ databases">
        <title>Eubacterium sp. LFL-14 isolated from human feces.</title>
        <authorList>
            <person name="Liu F."/>
        </authorList>
    </citation>
    <scope>NUCLEOTIDE SEQUENCE</scope>
    <source>
        <strain evidence="3">LFL-14</strain>
    </source>
</reference>
<protein>
    <submittedName>
        <fullName evidence="3">PPC domain-containing protein</fullName>
    </submittedName>
</protein>
<accession>A0ABT2M109</accession>
<dbReference type="RefSeq" id="WP_022089096.1">
    <property type="nucleotide sequence ID" value="NZ_JAODBU010000008.1"/>
</dbReference>
<keyword evidence="4" id="KW-1185">Reference proteome</keyword>
<organism evidence="3 4">
    <name type="scientific">Eubacterium album</name>
    <dbReference type="NCBI Taxonomy" id="2978477"/>
    <lineage>
        <taxon>Bacteria</taxon>
        <taxon>Bacillati</taxon>
        <taxon>Bacillota</taxon>
        <taxon>Clostridia</taxon>
        <taxon>Eubacteriales</taxon>
        <taxon>Eubacteriaceae</taxon>
        <taxon>Eubacterium</taxon>
    </lineage>
</organism>
<feature type="chain" id="PRO_5045839332" evidence="1">
    <location>
        <begin position="28"/>
        <end position="377"/>
    </location>
</feature>
<proteinExistence type="predicted"/>